<reference evidence="3" key="1">
    <citation type="submission" date="2024-07" db="EMBL/GenBank/DDBJ databases">
        <authorList>
            <person name="Yu S.T."/>
        </authorList>
    </citation>
    <scope>NUCLEOTIDE SEQUENCE</scope>
    <source>
        <strain evidence="3">R21</strain>
    </source>
</reference>
<accession>A0AB39PM79</accession>
<dbReference type="PROSITE" id="PS51898">
    <property type="entry name" value="TYR_RECOMBINASE"/>
    <property type="match status" value="1"/>
</dbReference>
<dbReference type="AlphaFoldDB" id="A0AB39PM79"/>
<evidence type="ECO:0000259" key="2">
    <source>
        <dbReference type="PROSITE" id="PS51898"/>
    </source>
</evidence>
<gene>
    <name evidence="3" type="ORF">AB5J56_18205</name>
</gene>
<name>A0AB39PM79_9ACTN</name>
<sequence>MIAPANLTRTFNTLLRKAGLRRSRFRDLRHSAASRLLEQDIDLVAIKELLGHAQIGVTATIYTHVRLRLQRDDGADPSTVRSHRPLNAAVNYCRQIPLWPRRKLPGGATDSEPGKAHQRYRLWAS</sequence>
<dbReference type="Pfam" id="PF00589">
    <property type="entry name" value="Phage_integrase"/>
    <property type="match status" value="1"/>
</dbReference>
<dbReference type="Gene3D" id="1.10.443.10">
    <property type="entry name" value="Intergrase catalytic core"/>
    <property type="match status" value="1"/>
</dbReference>
<evidence type="ECO:0000313" key="3">
    <source>
        <dbReference type="EMBL" id="XDQ31584.1"/>
    </source>
</evidence>
<dbReference type="EMBL" id="CP163435">
    <property type="protein sequence ID" value="XDQ31584.1"/>
    <property type="molecule type" value="Genomic_DNA"/>
</dbReference>
<feature type="domain" description="Tyr recombinase" evidence="2">
    <location>
        <begin position="1"/>
        <end position="77"/>
    </location>
</feature>
<dbReference type="InterPro" id="IPR011010">
    <property type="entry name" value="DNA_brk_join_enz"/>
</dbReference>
<evidence type="ECO:0000256" key="1">
    <source>
        <dbReference type="ARBA" id="ARBA00023172"/>
    </source>
</evidence>
<keyword evidence="1" id="KW-0233">DNA recombination</keyword>
<dbReference type="GO" id="GO:0015074">
    <property type="term" value="P:DNA integration"/>
    <property type="evidence" value="ECO:0007669"/>
    <property type="project" value="InterPro"/>
</dbReference>
<dbReference type="RefSeq" id="WP_369242626.1">
    <property type="nucleotide sequence ID" value="NZ_CP163435.1"/>
</dbReference>
<proteinExistence type="predicted"/>
<dbReference type="InterPro" id="IPR002104">
    <property type="entry name" value="Integrase_catalytic"/>
</dbReference>
<organism evidence="3">
    <name type="scientific">Streptomyces sp. R21</name>
    <dbReference type="NCBI Taxonomy" id="3238627"/>
    <lineage>
        <taxon>Bacteria</taxon>
        <taxon>Bacillati</taxon>
        <taxon>Actinomycetota</taxon>
        <taxon>Actinomycetes</taxon>
        <taxon>Kitasatosporales</taxon>
        <taxon>Streptomycetaceae</taxon>
        <taxon>Streptomyces</taxon>
    </lineage>
</organism>
<dbReference type="GO" id="GO:0006310">
    <property type="term" value="P:DNA recombination"/>
    <property type="evidence" value="ECO:0007669"/>
    <property type="project" value="UniProtKB-KW"/>
</dbReference>
<protein>
    <submittedName>
        <fullName evidence="3">Tyrosine-type recombinase/integrase</fullName>
    </submittedName>
</protein>
<dbReference type="SUPFAM" id="SSF56349">
    <property type="entry name" value="DNA breaking-rejoining enzymes"/>
    <property type="match status" value="1"/>
</dbReference>
<dbReference type="InterPro" id="IPR013762">
    <property type="entry name" value="Integrase-like_cat_sf"/>
</dbReference>
<dbReference type="GO" id="GO:0003677">
    <property type="term" value="F:DNA binding"/>
    <property type="evidence" value="ECO:0007669"/>
    <property type="project" value="InterPro"/>
</dbReference>